<evidence type="ECO:0000256" key="2">
    <source>
        <dbReference type="SAM" id="MobiDB-lite"/>
    </source>
</evidence>
<feature type="coiled-coil region" evidence="1">
    <location>
        <begin position="79"/>
        <end position="106"/>
    </location>
</feature>
<keyword evidence="1" id="KW-0175">Coiled coil</keyword>
<protein>
    <submittedName>
        <fullName evidence="3">Uncharacterized protein</fullName>
    </submittedName>
</protein>
<reference evidence="4" key="1">
    <citation type="journal article" date="2017" name="Nat. Ecol. Evol.">
        <title>Genome expansion and lineage-specific genetic innovations in the forest pathogenic fungi Armillaria.</title>
        <authorList>
            <person name="Sipos G."/>
            <person name="Prasanna A.N."/>
            <person name="Walter M.C."/>
            <person name="O'Connor E."/>
            <person name="Balint B."/>
            <person name="Krizsan K."/>
            <person name="Kiss B."/>
            <person name="Hess J."/>
            <person name="Varga T."/>
            <person name="Slot J."/>
            <person name="Riley R."/>
            <person name="Boka B."/>
            <person name="Rigling D."/>
            <person name="Barry K."/>
            <person name="Lee J."/>
            <person name="Mihaltcheva S."/>
            <person name="LaButti K."/>
            <person name="Lipzen A."/>
            <person name="Waldron R."/>
            <person name="Moloney N.M."/>
            <person name="Sperisen C."/>
            <person name="Kredics L."/>
            <person name="Vagvoelgyi C."/>
            <person name="Patrignani A."/>
            <person name="Fitzpatrick D."/>
            <person name="Nagy I."/>
            <person name="Doyle S."/>
            <person name="Anderson J.B."/>
            <person name="Grigoriev I.V."/>
            <person name="Gueldener U."/>
            <person name="Muensterkoetter M."/>
            <person name="Nagy L.G."/>
        </authorList>
    </citation>
    <scope>NUCLEOTIDE SEQUENCE [LARGE SCALE GENOMIC DNA]</scope>
    <source>
        <strain evidence="4">Ar21-2</strain>
    </source>
</reference>
<evidence type="ECO:0000313" key="3">
    <source>
        <dbReference type="EMBL" id="PBK85040.1"/>
    </source>
</evidence>
<dbReference type="OMA" id="QHANTEM"/>
<accession>A0A2H3CT54</accession>
<proteinExistence type="predicted"/>
<dbReference type="InterPro" id="IPR013083">
    <property type="entry name" value="Znf_RING/FYVE/PHD"/>
</dbReference>
<gene>
    <name evidence="3" type="ORF">ARMGADRAFT_1036742</name>
</gene>
<feature type="region of interest" description="Disordered" evidence="2">
    <location>
        <begin position="12"/>
        <end position="41"/>
    </location>
</feature>
<sequence length="285" mass="31483">MSFPPYYPACHDLQDSDQSMTTPSSVSAVGNGRRTEEQAIHQGRAVGTVRERLSRLECILAGLPPPEVIGGMEPLELQLRHAQDLVREALRQKDDLAEHVRVLEVEESQHRMLLGRLESHLSLLSADSNEPLPKSQVWAALAEEAKCSVCQGLMWSAVLLVKCSCVVCVACVFNSFASQKLRFELSQEDQGTTLDPMVPVPEIVKLVEGASLYTSLERDDLLSLKCPVCEMHVHHQPRPINLMGWLCTALVSRDAGSAAYGTFMISEDALNGFFGLVDKYHMVLV</sequence>
<dbReference type="AlphaFoldDB" id="A0A2H3CT54"/>
<organism evidence="3 4">
    <name type="scientific">Armillaria gallica</name>
    <name type="common">Bulbous honey fungus</name>
    <name type="synonym">Armillaria bulbosa</name>
    <dbReference type="NCBI Taxonomy" id="47427"/>
    <lineage>
        <taxon>Eukaryota</taxon>
        <taxon>Fungi</taxon>
        <taxon>Dikarya</taxon>
        <taxon>Basidiomycota</taxon>
        <taxon>Agaricomycotina</taxon>
        <taxon>Agaricomycetes</taxon>
        <taxon>Agaricomycetidae</taxon>
        <taxon>Agaricales</taxon>
        <taxon>Marasmiineae</taxon>
        <taxon>Physalacriaceae</taxon>
        <taxon>Armillaria</taxon>
    </lineage>
</organism>
<evidence type="ECO:0000256" key="1">
    <source>
        <dbReference type="SAM" id="Coils"/>
    </source>
</evidence>
<feature type="compositionally biased region" description="Polar residues" evidence="2">
    <location>
        <begin position="16"/>
        <end position="28"/>
    </location>
</feature>
<name>A0A2H3CT54_ARMGA</name>
<dbReference type="SUPFAM" id="SSF57850">
    <property type="entry name" value="RING/U-box"/>
    <property type="match status" value="1"/>
</dbReference>
<dbReference type="Proteomes" id="UP000217790">
    <property type="component" value="Unassembled WGS sequence"/>
</dbReference>
<keyword evidence="4" id="KW-1185">Reference proteome</keyword>
<dbReference type="EMBL" id="KZ293694">
    <property type="protein sequence ID" value="PBK85040.1"/>
    <property type="molecule type" value="Genomic_DNA"/>
</dbReference>
<dbReference type="Gene3D" id="3.30.40.10">
    <property type="entry name" value="Zinc/RING finger domain, C3HC4 (zinc finger)"/>
    <property type="match status" value="1"/>
</dbReference>
<evidence type="ECO:0000313" key="4">
    <source>
        <dbReference type="Proteomes" id="UP000217790"/>
    </source>
</evidence>
<dbReference type="InParanoid" id="A0A2H3CT54"/>
<dbReference type="OrthoDB" id="10529542at2759"/>